<dbReference type="GO" id="GO:0043190">
    <property type="term" value="C:ATP-binding cassette (ABC) transporter complex"/>
    <property type="evidence" value="ECO:0007669"/>
    <property type="project" value="InterPro"/>
</dbReference>
<reference evidence="9" key="2">
    <citation type="submission" date="2020-09" db="EMBL/GenBank/DDBJ databases">
        <authorList>
            <person name="Sun Q."/>
            <person name="Ohkuma M."/>
        </authorList>
    </citation>
    <scope>NUCLEOTIDE SEQUENCE</scope>
    <source>
        <strain evidence="9">JCM 3051</strain>
    </source>
</reference>
<sequence length="299" mass="30908">MSSSVLFDAPGPRTRRLIVGGNVLAAVAALAVVAWVLVQLGDKGQLAGDLWADVFTARTWQYYLLPGLQNTLRAAAFAIVGAIVFGLVFGVGRLSQIGPVRWFSGLVVEFLRAVPVLLMMVFFYGLFGQVFRGSDDNAFLAVVVALVLYNGSVIAELVRAGVGNLPKGQGEAGLAIGLTVGQTLRSIQLPQALVAMLPAMVSQVVVVLKDSALGQLIGYQELLRTGQIVYSADGNPLQVLAVVAVVFILLNLLLTVVAHRLAKLLSSRTAGATVEGTGIGNPTAAGGFVGGGAGPGSGT</sequence>
<dbReference type="InterPro" id="IPR035906">
    <property type="entry name" value="MetI-like_sf"/>
</dbReference>
<dbReference type="InterPro" id="IPR043429">
    <property type="entry name" value="ArtM/GltK/GlnP/TcyL/YhdX-like"/>
</dbReference>
<evidence type="ECO:0000313" key="9">
    <source>
        <dbReference type="EMBL" id="GGM21522.1"/>
    </source>
</evidence>
<dbReference type="InterPro" id="IPR010065">
    <property type="entry name" value="AA_ABC_transptr_permease_3TM"/>
</dbReference>
<dbReference type="GO" id="GO:0006865">
    <property type="term" value="P:amino acid transport"/>
    <property type="evidence" value="ECO:0007669"/>
    <property type="project" value="TreeGrafter"/>
</dbReference>
<organism evidence="9 10">
    <name type="scientific">Promicromonospora citrea</name>
    <dbReference type="NCBI Taxonomy" id="43677"/>
    <lineage>
        <taxon>Bacteria</taxon>
        <taxon>Bacillati</taxon>
        <taxon>Actinomycetota</taxon>
        <taxon>Actinomycetes</taxon>
        <taxon>Micrococcales</taxon>
        <taxon>Promicromonosporaceae</taxon>
        <taxon>Promicromonospora</taxon>
    </lineage>
</organism>
<dbReference type="Gene3D" id="1.10.3720.10">
    <property type="entry name" value="MetI-like"/>
    <property type="match status" value="1"/>
</dbReference>
<keyword evidence="5 7" id="KW-1133">Transmembrane helix</keyword>
<dbReference type="Proteomes" id="UP000655589">
    <property type="component" value="Unassembled WGS sequence"/>
</dbReference>
<protein>
    <submittedName>
        <fullName evidence="9">Glutamate ABC transporter permease</fullName>
    </submittedName>
</protein>
<dbReference type="SUPFAM" id="SSF161098">
    <property type="entry name" value="MetI-like"/>
    <property type="match status" value="1"/>
</dbReference>
<evidence type="ECO:0000256" key="2">
    <source>
        <dbReference type="ARBA" id="ARBA00022448"/>
    </source>
</evidence>
<comment type="subcellular location">
    <subcellularLocation>
        <location evidence="1 7">Cell membrane</location>
        <topology evidence="1 7">Multi-pass membrane protein</topology>
    </subcellularLocation>
</comment>
<dbReference type="GO" id="GO:0022857">
    <property type="term" value="F:transmembrane transporter activity"/>
    <property type="evidence" value="ECO:0007669"/>
    <property type="project" value="InterPro"/>
</dbReference>
<feature type="transmembrane region" description="Helical" evidence="7">
    <location>
        <begin position="17"/>
        <end position="38"/>
    </location>
</feature>
<accession>A0A8H9GIF0</accession>
<comment type="caution">
    <text evidence="9">The sequence shown here is derived from an EMBL/GenBank/DDBJ whole genome shotgun (WGS) entry which is preliminary data.</text>
</comment>
<dbReference type="PROSITE" id="PS50928">
    <property type="entry name" value="ABC_TM1"/>
    <property type="match status" value="1"/>
</dbReference>
<keyword evidence="2 7" id="KW-0813">Transport</keyword>
<proteinExistence type="inferred from homology"/>
<dbReference type="Pfam" id="PF00528">
    <property type="entry name" value="BPD_transp_1"/>
    <property type="match status" value="1"/>
</dbReference>
<dbReference type="EMBL" id="BMPT01000005">
    <property type="protein sequence ID" value="GGM21522.1"/>
    <property type="molecule type" value="Genomic_DNA"/>
</dbReference>
<dbReference type="NCBIfam" id="TIGR01726">
    <property type="entry name" value="HEQRo_perm_3TM"/>
    <property type="match status" value="1"/>
</dbReference>
<dbReference type="PANTHER" id="PTHR30614:SF21">
    <property type="entry name" value="AMINO ACID ABC TRANSPORTER PERMEASE"/>
    <property type="match status" value="1"/>
</dbReference>
<dbReference type="AlphaFoldDB" id="A0A8H9GIF0"/>
<name>A0A8H9GIF0_9MICO</name>
<dbReference type="InterPro" id="IPR000515">
    <property type="entry name" value="MetI-like"/>
</dbReference>
<evidence type="ECO:0000256" key="3">
    <source>
        <dbReference type="ARBA" id="ARBA00022475"/>
    </source>
</evidence>
<gene>
    <name evidence="9" type="ORF">GCM10010102_16550</name>
</gene>
<feature type="domain" description="ABC transmembrane type-1" evidence="8">
    <location>
        <begin position="68"/>
        <end position="258"/>
    </location>
</feature>
<feature type="transmembrane region" description="Helical" evidence="7">
    <location>
        <begin position="237"/>
        <end position="258"/>
    </location>
</feature>
<feature type="transmembrane region" description="Helical" evidence="7">
    <location>
        <begin position="106"/>
        <end position="127"/>
    </location>
</feature>
<dbReference type="CDD" id="cd06261">
    <property type="entry name" value="TM_PBP2"/>
    <property type="match status" value="1"/>
</dbReference>
<evidence type="ECO:0000256" key="4">
    <source>
        <dbReference type="ARBA" id="ARBA00022692"/>
    </source>
</evidence>
<evidence type="ECO:0000256" key="6">
    <source>
        <dbReference type="ARBA" id="ARBA00023136"/>
    </source>
</evidence>
<dbReference type="PANTHER" id="PTHR30614">
    <property type="entry name" value="MEMBRANE COMPONENT OF AMINO ACID ABC TRANSPORTER"/>
    <property type="match status" value="1"/>
</dbReference>
<evidence type="ECO:0000313" key="10">
    <source>
        <dbReference type="Proteomes" id="UP000655589"/>
    </source>
</evidence>
<evidence type="ECO:0000256" key="5">
    <source>
        <dbReference type="ARBA" id="ARBA00022989"/>
    </source>
</evidence>
<dbReference type="RefSeq" id="WP_171108506.1">
    <property type="nucleotide sequence ID" value="NZ_BMPT01000005.1"/>
</dbReference>
<evidence type="ECO:0000259" key="8">
    <source>
        <dbReference type="PROSITE" id="PS50928"/>
    </source>
</evidence>
<keyword evidence="4 7" id="KW-0812">Transmembrane</keyword>
<evidence type="ECO:0000256" key="1">
    <source>
        <dbReference type="ARBA" id="ARBA00004651"/>
    </source>
</evidence>
<evidence type="ECO:0000256" key="7">
    <source>
        <dbReference type="RuleBase" id="RU363032"/>
    </source>
</evidence>
<keyword evidence="3" id="KW-1003">Cell membrane</keyword>
<feature type="transmembrane region" description="Helical" evidence="7">
    <location>
        <begin position="139"/>
        <end position="158"/>
    </location>
</feature>
<comment type="similarity">
    <text evidence="7">Belongs to the binding-protein-dependent transport system permease family.</text>
</comment>
<feature type="transmembrane region" description="Helical" evidence="7">
    <location>
        <begin position="74"/>
        <end position="94"/>
    </location>
</feature>
<keyword evidence="6 7" id="KW-0472">Membrane</keyword>
<reference evidence="9" key="1">
    <citation type="journal article" date="2014" name="Int. J. Syst. Evol. Microbiol.">
        <title>Complete genome sequence of Corynebacterium casei LMG S-19264T (=DSM 44701T), isolated from a smear-ripened cheese.</title>
        <authorList>
            <consortium name="US DOE Joint Genome Institute (JGI-PGF)"/>
            <person name="Walter F."/>
            <person name="Albersmeier A."/>
            <person name="Kalinowski J."/>
            <person name="Ruckert C."/>
        </authorList>
    </citation>
    <scope>NUCLEOTIDE SEQUENCE</scope>
    <source>
        <strain evidence="9">JCM 3051</strain>
    </source>
</reference>
<keyword evidence="10" id="KW-1185">Reference proteome</keyword>